<keyword evidence="11" id="KW-0496">Mitochondrion</keyword>
<dbReference type="AlphaFoldDB" id="A0A078FZZ0"/>
<comment type="similarity">
    <text evidence="2">Belongs to the frataxin family.</text>
</comment>
<dbReference type="EMBL" id="LK032080">
    <property type="protein sequence ID" value="CDY17953.1"/>
    <property type="molecule type" value="Genomic_DNA"/>
</dbReference>
<evidence type="ECO:0000256" key="6">
    <source>
        <dbReference type="ARBA" id="ARBA00022496"/>
    </source>
</evidence>
<keyword evidence="6" id="KW-0410">Iron transport</keyword>
<dbReference type="GO" id="GO:0034986">
    <property type="term" value="F:iron chaperone activity"/>
    <property type="evidence" value="ECO:0000318"/>
    <property type="project" value="GO_Central"/>
</dbReference>
<keyword evidence="7" id="KW-0809">Transit peptide</keyword>
<keyword evidence="14" id="KW-1185">Reference proteome</keyword>
<dbReference type="SUPFAM" id="SSF55387">
    <property type="entry name" value="Frataxin/Nqo15-like"/>
    <property type="match status" value="1"/>
</dbReference>
<dbReference type="GO" id="GO:0008198">
    <property type="term" value="F:ferrous iron binding"/>
    <property type="evidence" value="ECO:0000318"/>
    <property type="project" value="GO_Central"/>
</dbReference>
<dbReference type="GO" id="GO:0006826">
    <property type="term" value="P:iron ion transport"/>
    <property type="evidence" value="ECO:0007669"/>
    <property type="project" value="UniProtKB-KW"/>
</dbReference>
<evidence type="ECO:0000256" key="12">
    <source>
        <dbReference type="ARBA" id="ARBA00047990"/>
    </source>
</evidence>
<dbReference type="InterPro" id="IPR020895">
    <property type="entry name" value="Frataxin_CS"/>
</dbReference>
<reference evidence="13 14" key="1">
    <citation type="journal article" date="2014" name="Science">
        <title>Plant genetics. Early allopolyploid evolution in the post-Neolithic Brassica napus oilseed genome.</title>
        <authorList>
            <person name="Chalhoub B."/>
            <person name="Denoeud F."/>
            <person name="Liu S."/>
            <person name="Parkin I.A."/>
            <person name="Tang H."/>
            <person name="Wang X."/>
            <person name="Chiquet J."/>
            <person name="Belcram H."/>
            <person name="Tong C."/>
            <person name="Samans B."/>
            <person name="Correa M."/>
            <person name="Da Silva C."/>
            <person name="Just J."/>
            <person name="Falentin C."/>
            <person name="Koh C.S."/>
            <person name="Le Clainche I."/>
            <person name="Bernard M."/>
            <person name="Bento P."/>
            <person name="Noel B."/>
            <person name="Labadie K."/>
            <person name="Alberti A."/>
            <person name="Charles M."/>
            <person name="Arnaud D."/>
            <person name="Guo H."/>
            <person name="Daviaud C."/>
            <person name="Alamery S."/>
            <person name="Jabbari K."/>
            <person name="Zhao M."/>
            <person name="Edger P.P."/>
            <person name="Chelaifa H."/>
            <person name="Tack D."/>
            <person name="Lassalle G."/>
            <person name="Mestiri I."/>
            <person name="Schnel N."/>
            <person name="Le Paslier M.C."/>
            <person name="Fan G."/>
            <person name="Renault V."/>
            <person name="Bayer P.E."/>
            <person name="Golicz A.A."/>
            <person name="Manoli S."/>
            <person name="Lee T.H."/>
            <person name="Thi V.H."/>
            <person name="Chalabi S."/>
            <person name="Hu Q."/>
            <person name="Fan C."/>
            <person name="Tollenaere R."/>
            <person name="Lu Y."/>
            <person name="Battail C."/>
            <person name="Shen J."/>
            <person name="Sidebottom C.H."/>
            <person name="Wang X."/>
            <person name="Canaguier A."/>
            <person name="Chauveau A."/>
            <person name="Berard A."/>
            <person name="Deniot G."/>
            <person name="Guan M."/>
            <person name="Liu Z."/>
            <person name="Sun F."/>
            <person name="Lim Y.P."/>
            <person name="Lyons E."/>
            <person name="Town C.D."/>
            <person name="Bancroft I."/>
            <person name="Wang X."/>
            <person name="Meng J."/>
            <person name="Ma J."/>
            <person name="Pires J.C."/>
            <person name="King G.J."/>
            <person name="Brunel D."/>
            <person name="Delourme R."/>
            <person name="Renard M."/>
            <person name="Aury J.M."/>
            <person name="Adams K.L."/>
            <person name="Batley J."/>
            <person name="Snowdon R.J."/>
            <person name="Tost J."/>
            <person name="Edwards D."/>
            <person name="Zhou Y."/>
            <person name="Hua W."/>
            <person name="Sharpe A.G."/>
            <person name="Paterson A.H."/>
            <person name="Guan C."/>
            <person name="Wincker P."/>
        </authorList>
    </citation>
    <scope>NUCLEOTIDE SEQUENCE [LARGE SCALE GENOMIC DNA]</scope>
    <source>
        <strain evidence="14">cv. Darmor-bzh</strain>
    </source>
</reference>
<dbReference type="Pfam" id="PF01491">
    <property type="entry name" value="Frataxin_Cyay"/>
    <property type="match status" value="1"/>
</dbReference>
<evidence type="ECO:0000313" key="14">
    <source>
        <dbReference type="Proteomes" id="UP000028999"/>
    </source>
</evidence>
<dbReference type="STRING" id="3708.A0A078FZZ0"/>
<dbReference type="PROSITE" id="PS50810">
    <property type="entry name" value="FRATAXIN_2"/>
    <property type="match status" value="1"/>
</dbReference>
<evidence type="ECO:0000256" key="1">
    <source>
        <dbReference type="ARBA" id="ARBA00004173"/>
    </source>
</evidence>
<dbReference type="Gene3D" id="3.30.920.10">
    <property type="entry name" value="Frataxin/CyaY"/>
    <property type="match status" value="1"/>
</dbReference>
<evidence type="ECO:0000256" key="7">
    <source>
        <dbReference type="ARBA" id="ARBA00022946"/>
    </source>
</evidence>
<dbReference type="FunFam" id="3.30.920.10:FF:000003">
    <property type="entry name" value="Frataxin, mitochondrial"/>
    <property type="match status" value="1"/>
</dbReference>
<dbReference type="NCBIfam" id="TIGR03422">
    <property type="entry name" value="mito_frataxin"/>
    <property type="match status" value="1"/>
</dbReference>
<keyword evidence="5" id="KW-0813">Transport</keyword>
<dbReference type="OMA" id="APDRYHE"/>
<protein>
    <recommendedName>
        <fullName evidence="3">ferroxidase</fullName>
        <ecNumber evidence="3">1.16.3.1</ecNumber>
    </recommendedName>
</protein>
<evidence type="ECO:0000256" key="2">
    <source>
        <dbReference type="ARBA" id="ARBA00008183"/>
    </source>
</evidence>
<dbReference type="PANTHER" id="PTHR16821:SF2">
    <property type="entry name" value="FRATAXIN, MITOCHONDRIAL"/>
    <property type="match status" value="1"/>
</dbReference>
<dbReference type="PaxDb" id="3708-A0A078FZZ0"/>
<dbReference type="PRINTS" id="PR00904">
    <property type="entry name" value="FRATAXIN"/>
</dbReference>
<dbReference type="InterPro" id="IPR017789">
    <property type="entry name" value="Frataxin"/>
</dbReference>
<evidence type="ECO:0000256" key="8">
    <source>
        <dbReference type="ARBA" id="ARBA00023002"/>
    </source>
</evidence>
<proteinExistence type="inferred from homology"/>
<comment type="subcellular location">
    <subcellularLocation>
        <location evidence="1">Mitochondrion</location>
    </subcellularLocation>
</comment>
<dbReference type="InterPro" id="IPR036524">
    <property type="entry name" value="Frataxin/CyaY_sf"/>
</dbReference>
<dbReference type="KEGG" id="bna:106431493"/>
<dbReference type="GO" id="GO:0008199">
    <property type="term" value="F:ferric iron binding"/>
    <property type="evidence" value="ECO:0000318"/>
    <property type="project" value="GO_Central"/>
</dbReference>
<keyword evidence="10" id="KW-0406">Ion transport</keyword>
<dbReference type="GO" id="GO:0051537">
    <property type="term" value="F:2 iron, 2 sulfur cluster binding"/>
    <property type="evidence" value="ECO:0000318"/>
    <property type="project" value="GO_Central"/>
</dbReference>
<dbReference type="GO" id="GO:0005739">
    <property type="term" value="C:mitochondrion"/>
    <property type="evidence" value="ECO:0000318"/>
    <property type="project" value="GO_Central"/>
</dbReference>
<keyword evidence="8" id="KW-0560">Oxidoreductase</keyword>
<dbReference type="EC" id="1.16.3.1" evidence="3"/>
<dbReference type="GO" id="GO:0006879">
    <property type="term" value="P:intracellular iron ion homeostasis"/>
    <property type="evidence" value="ECO:0007669"/>
    <property type="project" value="UniProtKB-KW"/>
</dbReference>
<dbReference type="OrthoDB" id="1897642at2759"/>
<dbReference type="GO" id="GO:0004322">
    <property type="term" value="F:ferroxidase activity"/>
    <property type="evidence" value="ECO:0007669"/>
    <property type="project" value="UniProtKB-EC"/>
</dbReference>
<dbReference type="PANTHER" id="PTHR16821">
    <property type="entry name" value="FRATAXIN"/>
    <property type="match status" value="1"/>
</dbReference>
<dbReference type="GO" id="GO:0016226">
    <property type="term" value="P:iron-sulfur cluster assembly"/>
    <property type="evidence" value="ECO:0000318"/>
    <property type="project" value="GO_Central"/>
</dbReference>
<keyword evidence="4" id="KW-0409">Iron storage</keyword>
<sequence>MASTASRFLQKLPRSLKLPQTLVRSNITRVLSSSTHQTTDPSDSLRRIGSRLLRHDSIATRSFSSQEGPAPIDYSSILQEDEFHKLANVTINHLLEKIEDYGDNVQIDGFDIDYGNEVLTLKLGSLGTYVLNKQTPNRQIWMSSPVSGPSRFDWDRDANAWIYRRTEAKLHKLLEEELESLCGEPIQLS</sequence>
<accession>A0A078FZZ0</accession>
<evidence type="ECO:0000256" key="10">
    <source>
        <dbReference type="ARBA" id="ARBA00023065"/>
    </source>
</evidence>
<evidence type="ECO:0000256" key="3">
    <source>
        <dbReference type="ARBA" id="ARBA00013107"/>
    </source>
</evidence>
<name>A0A078FZZ0_BRANA</name>
<comment type="catalytic activity">
    <reaction evidence="12">
        <text>4 Fe(2+) + O2 + 4 H(+) = 4 Fe(3+) + 2 H2O</text>
        <dbReference type="Rhea" id="RHEA:11148"/>
        <dbReference type="ChEBI" id="CHEBI:15377"/>
        <dbReference type="ChEBI" id="CHEBI:15378"/>
        <dbReference type="ChEBI" id="CHEBI:15379"/>
        <dbReference type="ChEBI" id="CHEBI:29033"/>
        <dbReference type="ChEBI" id="CHEBI:29034"/>
        <dbReference type="EC" id="1.16.3.1"/>
    </reaction>
</comment>
<gene>
    <name evidence="13" type="primary">BnaC03g30250D</name>
    <name evidence="13" type="ORF">GSBRNA2T00002318001</name>
</gene>
<evidence type="ECO:0000256" key="11">
    <source>
        <dbReference type="ARBA" id="ARBA00023128"/>
    </source>
</evidence>
<dbReference type="Proteomes" id="UP000028999">
    <property type="component" value="Unassembled WGS sequence"/>
</dbReference>
<dbReference type="Gramene" id="CDY17953">
    <property type="protein sequence ID" value="CDY17953"/>
    <property type="gene ID" value="GSBRNA2T00002318001"/>
</dbReference>
<keyword evidence="9" id="KW-0408">Iron</keyword>
<dbReference type="SMART" id="SM01219">
    <property type="entry name" value="Frataxin_Cyay"/>
    <property type="match status" value="1"/>
</dbReference>
<evidence type="ECO:0000256" key="5">
    <source>
        <dbReference type="ARBA" id="ARBA00022448"/>
    </source>
</evidence>
<evidence type="ECO:0000256" key="9">
    <source>
        <dbReference type="ARBA" id="ARBA00023004"/>
    </source>
</evidence>
<evidence type="ECO:0000256" key="4">
    <source>
        <dbReference type="ARBA" id="ARBA00022434"/>
    </source>
</evidence>
<dbReference type="NCBIfam" id="TIGR03421">
    <property type="entry name" value="FeS_CyaY"/>
    <property type="match status" value="1"/>
</dbReference>
<evidence type="ECO:0000313" key="13">
    <source>
        <dbReference type="EMBL" id="CDY17953.1"/>
    </source>
</evidence>
<dbReference type="InterPro" id="IPR002908">
    <property type="entry name" value="Frataxin/CyaY"/>
</dbReference>
<dbReference type="PROSITE" id="PS01344">
    <property type="entry name" value="FRATAXIN_1"/>
    <property type="match status" value="1"/>
</dbReference>
<organism evidence="13 14">
    <name type="scientific">Brassica napus</name>
    <name type="common">Rape</name>
    <dbReference type="NCBI Taxonomy" id="3708"/>
    <lineage>
        <taxon>Eukaryota</taxon>
        <taxon>Viridiplantae</taxon>
        <taxon>Streptophyta</taxon>
        <taxon>Embryophyta</taxon>
        <taxon>Tracheophyta</taxon>
        <taxon>Spermatophyta</taxon>
        <taxon>Magnoliopsida</taxon>
        <taxon>eudicotyledons</taxon>
        <taxon>Gunneridae</taxon>
        <taxon>Pentapetalae</taxon>
        <taxon>rosids</taxon>
        <taxon>malvids</taxon>
        <taxon>Brassicales</taxon>
        <taxon>Brassicaceae</taxon>
        <taxon>Brassiceae</taxon>
        <taxon>Brassica</taxon>
    </lineage>
</organism>
<dbReference type="CDD" id="cd00503">
    <property type="entry name" value="Frataxin"/>
    <property type="match status" value="1"/>
</dbReference>